<dbReference type="Proteomes" id="UP001157418">
    <property type="component" value="Unassembled WGS sequence"/>
</dbReference>
<keyword evidence="2" id="KW-1185">Reference proteome</keyword>
<organism evidence="1 2">
    <name type="scientific">Lactuca virosa</name>
    <dbReference type="NCBI Taxonomy" id="75947"/>
    <lineage>
        <taxon>Eukaryota</taxon>
        <taxon>Viridiplantae</taxon>
        <taxon>Streptophyta</taxon>
        <taxon>Embryophyta</taxon>
        <taxon>Tracheophyta</taxon>
        <taxon>Spermatophyta</taxon>
        <taxon>Magnoliopsida</taxon>
        <taxon>eudicotyledons</taxon>
        <taxon>Gunneridae</taxon>
        <taxon>Pentapetalae</taxon>
        <taxon>asterids</taxon>
        <taxon>campanulids</taxon>
        <taxon>Asterales</taxon>
        <taxon>Asteraceae</taxon>
        <taxon>Cichorioideae</taxon>
        <taxon>Cichorieae</taxon>
        <taxon>Lactucinae</taxon>
        <taxon>Lactuca</taxon>
    </lineage>
</organism>
<evidence type="ECO:0000313" key="2">
    <source>
        <dbReference type="Proteomes" id="UP001157418"/>
    </source>
</evidence>
<comment type="caution">
    <text evidence="1">The sequence shown here is derived from an EMBL/GenBank/DDBJ whole genome shotgun (WGS) entry which is preliminary data.</text>
</comment>
<name>A0AAU9PQW9_9ASTR</name>
<evidence type="ECO:0000313" key="1">
    <source>
        <dbReference type="EMBL" id="CAH1452544.1"/>
    </source>
</evidence>
<sequence length="67" mass="7433">MSVYIVSTVKMILISGWPPVASLKKVSRFTDDSLKILEERGIFICFVTSRRSSSVFGTGLTDISLTF</sequence>
<reference evidence="1 2" key="1">
    <citation type="submission" date="2022-01" db="EMBL/GenBank/DDBJ databases">
        <authorList>
            <person name="Xiong W."/>
            <person name="Schranz E."/>
        </authorList>
    </citation>
    <scope>NUCLEOTIDE SEQUENCE [LARGE SCALE GENOMIC DNA]</scope>
</reference>
<gene>
    <name evidence="1" type="ORF">LVIROSA_LOCUS37837</name>
</gene>
<accession>A0AAU9PQW9</accession>
<protein>
    <submittedName>
        <fullName evidence="1">Uncharacterized protein</fullName>
    </submittedName>
</protein>
<dbReference type="AlphaFoldDB" id="A0AAU9PQW9"/>
<proteinExistence type="predicted"/>
<dbReference type="EMBL" id="CAKMRJ010005745">
    <property type="protein sequence ID" value="CAH1452544.1"/>
    <property type="molecule type" value="Genomic_DNA"/>
</dbReference>